<name>A0AAW1RT57_9CHLO</name>
<dbReference type="Gene3D" id="2.130.10.10">
    <property type="entry name" value="YVTN repeat-like/Quinoprotein amine dehydrogenase"/>
    <property type="match status" value="2"/>
</dbReference>
<comment type="caution">
    <text evidence="6">The sequence shown here is derived from an EMBL/GenBank/DDBJ whole genome shotgun (WGS) entry which is preliminary data.</text>
</comment>
<keyword evidence="7" id="KW-1185">Reference proteome</keyword>
<evidence type="ECO:0000256" key="2">
    <source>
        <dbReference type="ARBA" id="ARBA00022737"/>
    </source>
</evidence>
<feature type="repeat" description="WD" evidence="3">
    <location>
        <begin position="307"/>
        <end position="348"/>
    </location>
</feature>
<gene>
    <name evidence="6" type="ORF">WJX74_001643</name>
</gene>
<feature type="coiled-coil region" evidence="4">
    <location>
        <begin position="100"/>
        <end position="127"/>
    </location>
</feature>
<reference evidence="6 7" key="1">
    <citation type="journal article" date="2024" name="Nat. Commun.">
        <title>Phylogenomics reveals the evolutionary origins of lichenization in chlorophyte algae.</title>
        <authorList>
            <person name="Puginier C."/>
            <person name="Libourel C."/>
            <person name="Otte J."/>
            <person name="Skaloud P."/>
            <person name="Haon M."/>
            <person name="Grisel S."/>
            <person name="Petersen M."/>
            <person name="Berrin J.G."/>
            <person name="Delaux P.M."/>
            <person name="Dal Grande F."/>
            <person name="Keller J."/>
        </authorList>
    </citation>
    <scope>NUCLEOTIDE SEQUENCE [LARGE SCALE GENOMIC DNA]</scope>
    <source>
        <strain evidence="6 7">SAG 2145</strain>
    </source>
</reference>
<dbReference type="CDD" id="cd00200">
    <property type="entry name" value="WD40"/>
    <property type="match status" value="1"/>
</dbReference>
<dbReference type="PANTHER" id="PTHR14604:SF3">
    <property type="entry name" value="SPERM-ASSOCIATED ANTIGEN 16 PROTEIN"/>
    <property type="match status" value="1"/>
</dbReference>
<keyword evidence="2" id="KW-0677">Repeat</keyword>
<dbReference type="Pfam" id="PF00400">
    <property type="entry name" value="WD40"/>
    <property type="match status" value="5"/>
</dbReference>
<evidence type="ECO:0000256" key="1">
    <source>
        <dbReference type="ARBA" id="ARBA00022574"/>
    </source>
</evidence>
<keyword evidence="1 3" id="KW-0853">WD repeat</keyword>
<feature type="repeat" description="WD" evidence="3">
    <location>
        <begin position="559"/>
        <end position="593"/>
    </location>
</feature>
<dbReference type="SUPFAM" id="SSF50978">
    <property type="entry name" value="WD40 repeat-like"/>
    <property type="match status" value="1"/>
</dbReference>
<feature type="compositionally biased region" description="Polar residues" evidence="5">
    <location>
        <begin position="30"/>
        <end position="40"/>
    </location>
</feature>
<feature type="repeat" description="WD" evidence="3">
    <location>
        <begin position="349"/>
        <end position="390"/>
    </location>
</feature>
<dbReference type="InterPro" id="IPR001680">
    <property type="entry name" value="WD40_rpt"/>
</dbReference>
<feature type="compositionally biased region" description="Low complexity" evidence="5">
    <location>
        <begin position="200"/>
        <end position="217"/>
    </location>
</feature>
<feature type="repeat" description="WD" evidence="3">
    <location>
        <begin position="391"/>
        <end position="432"/>
    </location>
</feature>
<dbReference type="PRINTS" id="PR00320">
    <property type="entry name" value="GPROTEINBRPT"/>
</dbReference>
<dbReference type="PROSITE" id="PS00678">
    <property type="entry name" value="WD_REPEATS_1"/>
    <property type="match status" value="2"/>
</dbReference>
<protein>
    <submittedName>
        <fullName evidence="6">Uncharacterized protein</fullName>
    </submittedName>
</protein>
<keyword evidence="4" id="KW-0175">Coiled coil</keyword>
<dbReference type="PANTHER" id="PTHR14604">
    <property type="entry name" value="WD40 REPEAT PF20"/>
    <property type="match status" value="1"/>
</dbReference>
<evidence type="ECO:0000256" key="4">
    <source>
        <dbReference type="SAM" id="Coils"/>
    </source>
</evidence>
<feature type="compositionally biased region" description="Pro residues" evidence="5">
    <location>
        <begin position="221"/>
        <end position="230"/>
    </location>
</feature>
<dbReference type="EMBL" id="JALJOS010000007">
    <property type="protein sequence ID" value="KAK9836492.1"/>
    <property type="molecule type" value="Genomic_DNA"/>
</dbReference>
<feature type="region of interest" description="Disordered" evidence="5">
    <location>
        <begin position="200"/>
        <end position="236"/>
    </location>
</feature>
<dbReference type="InterPro" id="IPR019775">
    <property type="entry name" value="WD40_repeat_CS"/>
</dbReference>
<dbReference type="SMART" id="SM00320">
    <property type="entry name" value="WD40"/>
    <property type="match status" value="7"/>
</dbReference>
<feature type="repeat" description="WD" evidence="3">
    <location>
        <begin position="475"/>
        <end position="516"/>
    </location>
</feature>
<accession>A0AAW1RT57</accession>
<feature type="region of interest" description="Disordered" evidence="5">
    <location>
        <begin position="267"/>
        <end position="299"/>
    </location>
</feature>
<dbReference type="InterPro" id="IPR020472">
    <property type="entry name" value="WD40_PAC1"/>
</dbReference>
<evidence type="ECO:0000256" key="3">
    <source>
        <dbReference type="PROSITE-ProRule" id="PRU00221"/>
    </source>
</evidence>
<dbReference type="Proteomes" id="UP001438707">
    <property type="component" value="Unassembled WGS sequence"/>
</dbReference>
<organism evidence="6 7">
    <name type="scientific">Apatococcus lobatus</name>
    <dbReference type="NCBI Taxonomy" id="904363"/>
    <lineage>
        <taxon>Eukaryota</taxon>
        <taxon>Viridiplantae</taxon>
        <taxon>Chlorophyta</taxon>
        <taxon>core chlorophytes</taxon>
        <taxon>Trebouxiophyceae</taxon>
        <taxon>Chlorellales</taxon>
        <taxon>Chlorellaceae</taxon>
        <taxon>Apatococcus</taxon>
    </lineage>
</organism>
<dbReference type="PROSITE" id="PS50294">
    <property type="entry name" value="WD_REPEATS_REGION"/>
    <property type="match status" value="6"/>
</dbReference>
<proteinExistence type="predicted"/>
<evidence type="ECO:0000313" key="6">
    <source>
        <dbReference type="EMBL" id="KAK9836492.1"/>
    </source>
</evidence>
<dbReference type="PROSITE" id="PS50082">
    <property type="entry name" value="WD_REPEATS_2"/>
    <property type="match status" value="6"/>
</dbReference>
<sequence>MEGDPQQSRVDLPEASQAETDQNDVESATAPENSAESNSLAIPALEQQPPAELPEDFIRNFLIKRNLAGTLKEFETEWYQQAESRPPDALEAVPDVYAANSMLEQRVQHLESQLIQAQKIAENASASWDKFRKERDFHRLHHRRVLQEKNRLVTDIRRLKQHYSLYEPVIEELRRKHEHIIKERMLTKLKNDRLEAQVSELQASAAQQASQNSARKSIPASGPPTAPPFQPGSKTAALAKSVPALPALGLSKQEQPKNAVADALASVMRRDSQKGSQRALPVTRPLPEPKDHPATSDPSTFREQMNIRAHSLPISYVAVHPSKPIVVTASDDKSWKMWHLPKGDLIMSGEGHQDWVAGADVNPKGSFLATGSGDSTVKIWSFEQQRCVATYSDHSLAVWSVAWHDSGNFVASCSLDHTARLWDVATRKCRQTFRGHVDSVNHICWQPGTNVMCTASTDKTLSLWDPRSGLCSYTFYGHSNSCSSADFSPQGTTLASVDADGNLKVWDVRMVAEVQSTEVSDLPCGACSFDNSGGLVAVACDSGRTICVNAITGSTVATLGNSAAPVPAAAFMRIADAIVSGGNDGNLRLWSAK</sequence>
<dbReference type="AlphaFoldDB" id="A0AAW1RT57"/>
<feature type="repeat" description="WD" evidence="3">
    <location>
        <begin position="433"/>
        <end position="474"/>
    </location>
</feature>
<dbReference type="InterPro" id="IPR050995">
    <property type="entry name" value="WD-F-box_domain-protein"/>
</dbReference>
<evidence type="ECO:0000313" key="7">
    <source>
        <dbReference type="Proteomes" id="UP001438707"/>
    </source>
</evidence>
<evidence type="ECO:0000256" key="5">
    <source>
        <dbReference type="SAM" id="MobiDB-lite"/>
    </source>
</evidence>
<dbReference type="InterPro" id="IPR015943">
    <property type="entry name" value="WD40/YVTN_repeat-like_dom_sf"/>
</dbReference>
<feature type="region of interest" description="Disordered" evidence="5">
    <location>
        <begin position="1"/>
        <end position="44"/>
    </location>
</feature>
<dbReference type="InterPro" id="IPR036322">
    <property type="entry name" value="WD40_repeat_dom_sf"/>
</dbReference>